<name>A0A813WGU8_9BILA</name>
<organism evidence="2 3">
    <name type="scientific">Brachionus calyciflorus</name>
    <dbReference type="NCBI Taxonomy" id="104777"/>
    <lineage>
        <taxon>Eukaryota</taxon>
        <taxon>Metazoa</taxon>
        <taxon>Spiralia</taxon>
        <taxon>Gnathifera</taxon>
        <taxon>Rotifera</taxon>
        <taxon>Eurotatoria</taxon>
        <taxon>Monogononta</taxon>
        <taxon>Pseudotrocha</taxon>
        <taxon>Ploima</taxon>
        <taxon>Brachionidae</taxon>
        <taxon>Brachionus</taxon>
    </lineage>
</organism>
<evidence type="ECO:0008006" key="4">
    <source>
        <dbReference type="Google" id="ProtNLM"/>
    </source>
</evidence>
<dbReference type="PANTHER" id="PTHR10974:SF1">
    <property type="entry name" value="FI08016P-RELATED"/>
    <property type="match status" value="1"/>
</dbReference>
<dbReference type="OrthoDB" id="413313at2759"/>
<proteinExistence type="predicted"/>
<evidence type="ECO:0000256" key="1">
    <source>
        <dbReference type="SAM" id="Phobius"/>
    </source>
</evidence>
<keyword evidence="1" id="KW-0812">Transmembrane</keyword>
<dbReference type="InterPro" id="IPR017850">
    <property type="entry name" value="Alkaline_phosphatase_core_sf"/>
</dbReference>
<evidence type="ECO:0000313" key="2">
    <source>
        <dbReference type="EMBL" id="CAF0850550.1"/>
    </source>
</evidence>
<feature type="transmembrane region" description="Helical" evidence="1">
    <location>
        <begin position="12"/>
        <end position="32"/>
    </location>
</feature>
<keyword evidence="1" id="KW-1133">Transmembrane helix</keyword>
<dbReference type="CDD" id="cd16021">
    <property type="entry name" value="ALP_like"/>
    <property type="match status" value="1"/>
</dbReference>
<dbReference type="EMBL" id="CAJNOC010001273">
    <property type="protein sequence ID" value="CAF0850550.1"/>
    <property type="molecule type" value="Genomic_DNA"/>
</dbReference>
<reference evidence="2" key="1">
    <citation type="submission" date="2021-02" db="EMBL/GenBank/DDBJ databases">
        <authorList>
            <person name="Nowell W R."/>
        </authorList>
    </citation>
    <scope>NUCLEOTIDE SEQUENCE</scope>
    <source>
        <strain evidence="2">Ploen Becks lab</strain>
    </source>
</reference>
<dbReference type="GO" id="GO:0005615">
    <property type="term" value="C:extracellular space"/>
    <property type="evidence" value="ECO:0007669"/>
    <property type="project" value="TreeGrafter"/>
</dbReference>
<dbReference type="SUPFAM" id="SSF53649">
    <property type="entry name" value="Alkaline phosphatase-like"/>
    <property type="match status" value="1"/>
</dbReference>
<dbReference type="Gene3D" id="3.40.720.10">
    <property type="entry name" value="Alkaline Phosphatase, subunit A"/>
    <property type="match status" value="1"/>
</dbReference>
<dbReference type="Proteomes" id="UP000663879">
    <property type="component" value="Unassembled WGS sequence"/>
</dbReference>
<sequence>MTLNHLCLSKLFFFKVFGLLLTIVCLNLNLTYKQRKIQKSQQIEIEEEIITDFYQHYLLPKQSRQQESVCRLPRLNNTGHENIEKYKDCQMKSDWGYLNETRWYFNLTVVPDYSKYNCTYSNISRTDDFNLMYSHNEKLSHQLFIPHDVIEVNCTSMINNTKTIVYSNLHVQIINKIHLKKKTNVVDTGECKPLNILLISYDSISRVSWFKRLPKTTEYLIKNMKTTILYGHNIVGDGTPACMIPVLTGSTEEELPSTLKSDPNGQYVDQAYPFIWNDMHDKGYMSFHMEDWPQVSAFTYRLRGFSNKTAHHYMRSYQLALWKRIQKNYFSNKDDLCIGSIKRNKKALNLIQEFIEMYKKKSNYVSIMHYIENSHDGNERANFLDQDLKNFLQFNFETGNFDNTAVFIYSDHGNRFAAERWTSQGDLEERLPFVSLYLPKNYIDSYPEKYKNLLKNSQQLTTPFDIHATLRELSCTQKNNIKEKLRMRSLLSEIPLNRTCQSIGLSVHYCVCELEWKNVEIKDKFSIKAAHYMIDYLNKVLDRAKEYCYQLTLHEINYVKIANVNLEYYVKINFVTKPNNAHYEALIKYDEKEKKLLITSTDSISRLNAYGKQPRCLDYAPPSKKLTIDLRKFCLCKPKRGKKG</sequence>
<dbReference type="Pfam" id="PF02995">
    <property type="entry name" value="DUF229"/>
    <property type="match status" value="1"/>
</dbReference>
<dbReference type="FunFam" id="3.40.720.10:FF:000017">
    <property type="entry name" value="Predicted protein"/>
    <property type="match status" value="1"/>
</dbReference>
<dbReference type="PANTHER" id="PTHR10974">
    <property type="entry name" value="FI08016P-RELATED"/>
    <property type="match status" value="1"/>
</dbReference>
<accession>A0A813WGU8</accession>
<protein>
    <recommendedName>
        <fullName evidence="4">DUF229 domain containing protein</fullName>
    </recommendedName>
</protein>
<keyword evidence="1" id="KW-0472">Membrane</keyword>
<dbReference type="AlphaFoldDB" id="A0A813WGU8"/>
<keyword evidence="3" id="KW-1185">Reference proteome</keyword>
<gene>
    <name evidence="2" type="ORF">OXX778_LOCUS8928</name>
</gene>
<comment type="caution">
    <text evidence="2">The sequence shown here is derived from an EMBL/GenBank/DDBJ whole genome shotgun (WGS) entry which is preliminary data.</text>
</comment>
<evidence type="ECO:0000313" key="3">
    <source>
        <dbReference type="Proteomes" id="UP000663879"/>
    </source>
</evidence>
<dbReference type="InterPro" id="IPR004245">
    <property type="entry name" value="DUF229"/>
</dbReference>